<dbReference type="Gene3D" id="3.40.50.1820">
    <property type="entry name" value="alpha/beta hydrolase"/>
    <property type="match status" value="1"/>
</dbReference>
<accession>A0ABQ9Q6K3</accession>
<name>A0ABQ9Q6K3_9PEZI</name>
<dbReference type="EMBL" id="JARUPT010000065">
    <property type="protein sequence ID" value="KAK0379440.1"/>
    <property type="molecule type" value="Genomic_DNA"/>
</dbReference>
<protein>
    <submittedName>
        <fullName evidence="1">Uncharacterized protein</fullName>
    </submittedName>
</protein>
<dbReference type="SUPFAM" id="SSF53474">
    <property type="entry name" value="alpha/beta-Hydrolases"/>
    <property type="match status" value="1"/>
</dbReference>
<sequence length="107" mass="11629">MAELLAARAAAFAHRIAAVFSIDGLNNLMGIPIFDAEKGLARYSGFQDFAAAEKVFTDPGVPTTARWPLSHGLWAFKVQTPAEYLDKASYFSLKGIADKIQCPVFCC</sequence>
<dbReference type="InterPro" id="IPR029058">
    <property type="entry name" value="AB_hydrolase_fold"/>
</dbReference>
<organism evidence="1 2">
    <name type="scientific">Colletotrichum limetticola</name>
    <dbReference type="NCBI Taxonomy" id="1209924"/>
    <lineage>
        <taxon>Eukaryota</taxon>
        <taxon>Fungi</taxon>
        <taxon>Dikarya</taxon>
        <taxon>Ascomycota</taxon>
        <taxon>Pezizomycotina</taxon>
        <taxon>Sordariomycetes</taxon>
        <taxon>Hypocreomycetidae</taxon>
        <taxon>Glomerellales</taxon>
        <taxon>Glomerellaceae</taxon>
        <taxon>Colletotrichum</taxon>
        <taxon>Colletotrichum acutatum species complex</taxon>
    </lineage>
</organism>
<keyword evidence="2" id="KW-1185">Reference proteome</keyword>
<proteinExistence type="predicted"/>
<gene>
    <name evidence="1" type="ORF">CLIM01_03165</name>
</gene>
<dbReference type="Proteomes" id="UP001169217">
    <property type="component" value="Unassembled WGS sequence"/>
</dbReference>
<comment type="caution">
    <text evidence="1">The sequence shown here is derived from an EMBL/GenBank/DDBJ whole genome shotgun (WGS) entry which is preliminary data.</text>
</comment>
<reference evidence="1" key="1">
    <citation type="submission" date="2023-04" db="EMBL/GenBank/DDBJ databases">
        <title>Colletotrichum limetticola genome sequence.</title>
        <authorList>
            <person name="Baroncelli R."/>
        </authorList>
    </citation>
    <scope>NUCLEOTIDE SEQUENCE</scope>
    <source>
        <strain evidence="1">KLA-Anderson</strain>
    </source>
</reference>
<evidence type="ECO:0000313" key="1">
    <source>
        <dbReference type="EMBL" id="KAK0379440.1"/>
    </source>
</evidence>
<evidence type="ECO:0000313" key="2">
    <source>
        <dbReference type="Proteomes" id="UP001169217"/>
    </source>
</evidence>